<protein>
    <submittedName>
        <fullName evidence="3">Trans-2,3-dihydro-3-hydroxyanthranilate isomerase</fullName>
    </submittedName>
</protein>
<evidence type="ECO:0000313" key="3">
    <source>
        <dbReference type="EMBL" id="SNZ08964.1"/>
    </source>
</evidence>
<accession>A0A285NHJ5</accession>
<evidence type="ECO:0000313" key="4">
    <source>
        <dbReference type="Proteomes" id="UP000219439"/>
    </source>
</evidence>
<sequence length="305" mass="33104">MTERRYVILDVFTDEGLSGNPLAVVLDSEGLSDERMRAIAAEFNLSETVFVYPAQNPTHSAALRIFTPTSELPFAGHPTVGTSVLLGLERFPDCKDEQDCMILLEEQVGLVRAGVKLIGKRQGEAFFDVPKLSEPYSAALGSKDEIAAALGLHITDIGFENHVPTAYSAGVPFAMVPLKDLDAMKRAAPVAASWNVAFGNHAHNNAYLYTRETQRHDSDFHARMFGPSMGIVEDAATGSAAAAFAGVIFHFDKPGQGSHHYVIEQGFEMGRPSIIQLELDVDNGVMVRERIGGRAIVVGRGELYL</sequence>
<dbReference type="NCBIfam" id="TIGR00654">
    <property type="entry name" value="PhzF_family"/>
    <property type="match status" value="1"/>
</dbReference>
<dbReference type="PANTHER" id="PTHR13774:SF32">
    <property type="entry name" value="ANTISENSE-ENHANCING SEQUENCE 1"/>
    <property type="match status" value="1"/>
</dbReference>
<dbReference type="Gene3D" id="3.10.310.10">
    <property type="entry name" value="Diaminopimelate Epimerase, Chain A, domain 1"/>
    <property type="match status" value="2"/>
</dbReference>
<keyword evidence="3" id="KW-0413">Isomerase</keyword>
<dbReference type="PANTHER" id="PTHR13774">
    <property type="entry name" value="PHENAZINE BIOSYNTHESIS PROTEIN"/>
    <property type="match status" value="1"/>
</dbReference>
<dbReference type="OrthoDB" id="9788221at2"/>
<evidence type="ECO:0000256" key="1">
    <source>
        <dbReference type="ARBA" id="ARBA00008270"/>
    </source>
</evidence>
<dbReference type="GO" id="GO:0005737">
    <property type="term" value="C:cytoplasm"/>
    <property type="evidence" value="ECO:0007669"/>
    <property type="project" value="TreeGrafter"/>
</dbReference>
<dbReference type="RefSeq" id="WP_097152995.1">
    <property type="nucleotide sequence ID" value="NZ_OBEL01000001.1"/>
</dbReference>
<dbReference type="SUPFAM" id="SSF54506">
    <property type="entry name" value="Diaminopimelate epimerase-like"/>
    <property type="match status" value="1"/>
</dbReference>
<dbReference type="EMBL" id="OBEL01000001">
    <property type="protein sequence ID" value="SNZ08964.1"/>
    <property type="molecule type" value="Genomic_DNA"/>
</dbReference>
<gene>
    <name evidence="3" type="ORF">SAMN06265368_1886</name>
</gene>
<dbReference type="Proteomes" id="UP000219439">
    <property type="component" value="Unassembled WGS sequence"/>
</dbReference>
<organism evidence="3 4">
    <name type="scientific">Cohaesibacter gelatinilyticus</name>
    <dbReference type="NCBI Taxonomy" id="372072"/>
    <lineage>
        <taxon>Bacteria</taxon>
        <taxon>Pseudomonadati</taxon>
        <taxon>Pseudomonadota</taxon>
        <taxon>Alphaproteobacteria</taxon>
        <taxon>Hyphomicrobiales</taxon>
        <taxon>Cohaesibacteraceae</taxon>
    </lineage>
</organism>
<dbReference type="AlphaFoldDB" id="A0A285NHJ5"/>
<reference evidence="3 4" key="1">
    <citation type="submission" date="2017-09" db="EMBL/GenBank/DDBJ databases">
        <authorList>
            <person name="Ehlers B."/>
            <person name="Leendertz F.H."/>
        </authorList>
    </citation>
    <scope>NUCLEOTIDE SEQUENCE [LARGE SCALE GENOMIC DNA]</scope>
    <source>
        <strain evidence="3 4">DSM 18289</strain>
    </source>
</reference>
<dbReference type="Pfam" id="PF02567">
    <property type="entry name" value="PhzC-PhzF"/>
    <property type="match status" value="1"/>
</dbReference>
<feature type="active site" evidence="2">
    <location>
        <position position="47"/>
    </location>
</feature>
<proteinExistence type="inferred from homology"/>
<dbReference type="PIRSF" id="PIRSF016184">
    <property type="entry name" value="PhzC_PhzF"/>
    <property type="match status" value="1"/>
</dbReference>
<dbReference type="InterPro" id="IPR003719">
    <property type="entry name" value="Phenazine_PhzF-like"/>
</dbReference>
<comment type="similarity">
    <text evidence="1">Belongs to the PhzF family.</text>
</comment>
<evidence type="ECO:0000256" key="2">
    <source>
        <dbReference type="PIRSR" id="PIRSR016184-1"/>
    </source>
</evidence>
<dbReference type="GO" id="GO:0016853">
    <property type="term" value="F:isomerase activity"/>
    <property type="evidence" value="ECO:0007669"/>
    <property type="project" value="UniProtKB-KW"/>
</dbReference>
<name>A0A285NHJ5_9HYPH</name>
<keyword evidence="4" id="KW-1185">Reference proteome</keyword>